<sequence length="65" mass="7610">MRTDCLNIPSEGSVSSKQSQTKRHLWEWRLGWPMLASIAVTTLFCWLVMNNSRHLGNFPNRHQQI</sequence>
<dbReference type="EMBL" id="MCFE01000117">
    <property type="protein sequence ID" value="ORX98236.1"/>
    <property type="molecule type" value="Genomic_DNA"/>
</dbReference>
<organism evidence="2 3">
    <name type="scientific">Basidiobolus meristosporus CBS 931.73</name>
    <dbReference type="NCBI Taxonomy" id="1314790"/>
    <lineage>
        <taxon>Eukaryota</taxon>
        <taxon>Fungi</taxon>
        <taxon>Fungi incertae sedis</taxon>
        <taxon>Zoopagomycota</taxon>
        <taxon>Entomophthoromycotina</taxon>
        <taxon>Basidiobolomycetes</taxon>
        <taxon>Basidiobolales</taxon>
        <taxon>Basidiobolaceae</taxon>
        <taxon>Basidiobolus</taxon>
    </lineage>
</organism>
<keyword evidence="1" id="KW-0812">Transmembrane</keyword>
<keyword evidence="1" id="KW-0472">Membrane</keyword>
<evidence type="ECO:0000313" key="2">
    <source>
        <dbReference type="EMBL" id="ORX98236.1"/>
    </source>
</evidence>
<name>A0A1Y1YKG1_9FUNG</name>
<evidence type="ECO:0000256" key="1">
    <source>
        <dbReference type="SAM" id="Phobius"/>
    </source>
</evidence>
<evidence type="ECO:0000313" key="3">
    <source>
        <dbReference type="Proteomes" id="UP000193498"/>
    </source>
</evidence>
<proteinExistence type="predicted"/>
<dbReference type="AlphaFoldDB" id="A0A1Y1YKG1"/>
<accession>A0A1Y1YKG1</accession>
<keyword evidence="3" id="KW-1185">Reference proteome</keyword>
<dbReference type="Proteomes" id="UP000193498">
    <property type="component" value="Unassembled WGS sequence"/>
</dbReference>
<reference evidence="2 3" key="1">
    <citation type="submission" date="2016-07" db="EMBL/GenBank/DDBJ databases">
        <title>Pervasive Adenine N6-methylation of Active Genes in Fungi.</title>
        <authorList>
            <consortium name="DOE Joint Genome Institute"/>
            <person name="Mondo S.J."/>
            <person name="Dannebaum R.O."/>
            <person name="Kuo R.C."/>
            <person name="Labutti K."/>
            <person name="Haridas S."/>
            <person name="Kuo A."/>
            <person name="Salamov A."/>
            <person name="Ahrendt S.R."/>
            <person name="Lipzen A."/>
            <person name="Sullivan W."/>
            <person name="Andreopoulos W.B."/>
            <person name="Clum A."/>
            <person name="Lindquist E."/>
            <person name="Daum C."/>
            <person name="Ramamoorthy G.K."/>
            <person name="Gryganskyi A."/>
            <person name="Culley D."/>
            <person name="Magnuson J.K."/>
            <person name="James T.Y."/>
            <person name="O'Malley M.A."/>
            <person name="Stajich J.E."/>
            <person name="Spatafora J.W."/>
            <person name="Visel A."/>
            <person name="Grigoriev I.V."/>
        </authorList>
    </citation>
    <scope>NUCLEOTIDE SEQUENCE [LARGE SCALE GENOMIC DNA]</scope>
    <source>
        <strain evidence="2 3">CBS 931.73</strain>
    </source>
</reference>
<gene>
    <name evidence="2" type="ORF">K493DRAFT_8502</name>
</gene>
<protein>
    <submittedName>
        <fullName evidence="2">Uncharacterized protein</fullName>
    </submittedName>
</protein>
<feature type="transmembrane region" description="Helical" evidence="1">
    <location>
        <begin position="30"/>
        <end position="49"/>
    </location>
</feature>
<dbReference type="InParanoid" id="A0A1Y1YKG1"/>
<keyword evidence="1" id="KW-1133">Transmembrane helix</keyword>
<comment type="caution">
    <text evidence="2">The sequence shown here is derived from an EMBL/GenBank/DDBJ whole genome shotgun (WGS) entry which is preliminary data.</text>
</comment>